<evidence type="ECO:0000313" key="2">
    <source>
        <dbReference type="EMBL" id="CCD14336.1"/>
    </source>
</evidence>
<protein>
    <submittedName>
        <fullName evidence="2">Uncharacterized protein</fullName>
    </submittedName>
</protein>
<evidence type="ECO:0000256" key="1">
    <source>
        <dbReference type="SAM" id="MobiDB-lite"/>
    </source>
</evidence>
<reference evidence="2 3" key="2">
    <citation type="journal article" date="2012" name="Proc. Natl. Acad. Sci. U.S.A.">
        <title>Antigenic diversity is generated by distinct evolutionary mechanisms in African trypanosome species.</title>
        <authorList>
            <person name="Jackson A.P."/>
            <person name="Berry A."/>
            <person name="Aslett M."/>
            <person name="Allison H.C."/>
            <person name="Burton P."/>
            <person name="Vavrova-Anderson J."/>
            <person name="Brown R."/>
            <person name="Browne H."/>
            <person name="Corton N."/>
            <person name="Hauser H."/>
            <person name="Gamble J."/>
            <person name="Gilderthorp R."/>
            <person name="Marcello L."/>
            <person name="McQuillan J."/>
            <person name="Otto T.D."/>
            <person name="Quail M.A."/>
            <person name="Sanders M.J."/>
            <person name="van Tonder A."/>
            <person name="Ginger M.L."/>
            <person name="Field M.C."/>
            <person name="Barry J.D."/>
            <person name="Hertz-Fowler C."/>
            <person name="Berriman M."/>
        </authorList>
    </citation>
    <scope>NUCLEOTIDE SEQUENCE [LARGE SCALE GENOMIC DNA]</scope>
    <source>
        <strain evidence="2 3">IL3000</strain>
    </source>
</reference>
<comment type="caution">
    <text evidence="2">The sequence shown here is derived from an EMBL/GenBank/DDBJ whole genome shotgun (WGS) entry which is preliminary data.</text>
</comment>
<feature type="region of interest" description="Disordered" evidence="1">
    <location>
        <begin position="87"/>
        <end position="107"/>
    </location>
</feature>
<evidence type="ECO:0000313" key="3">
    <source>
        <dbReference type="Proteomes" id="UP000000702"/>
    </source>
</evidence>
<accession>F9WAR5</accession>
<sequence length="122" mass="14243">MPSIFFVNATMCHHFSFIDKNGQGKRKRPHNSPDGVLLDDFLKSWLPHPQDKQHPPTFSTINMSLQRRAAISWALLFRVTDDLHVHSGQRNDSSLRNHRHQPRPLDNWNTLAVRHHCNHVTE</sequence>
<dbReference type="Proteomes" id="UP000000702">
    <property type="component" value="Unassembled WGS sequence"/>
</dbReference>
<proteinExistence type="predicted"/>
<dbReference type="EMBL" id="CAEQ01001471">
    <property type="protein sequence ID" value="CCD14336.1"/>
    <property type="molecule type" value="Genomic_DNA"/>
</dbReference>
<gene>
    <name evidence="2" type="ORF">TCIL3000_0_49690</name>
</gene>
<name>F9WAR5_TRYCI</name>
<dbReference type="AlphaFoldDB" id="F9WAR5"/>
<organism evidence="2 3">
    <name type="scientific">Trypanosoma congolense (strain IL3000)</name>
    <dbReference type="NCBI Taxonomy" id="1068625"/>
    <lineage>
        <taxon>Eukaryota</taxon>
        <taxon>Discoba</taxon>
        <taxon>Euglenozoa</taxon>
        <taxon>Kinetoplastea</taxon>
        <taxon>Metakinetoplastina</taxon>
        <taxon>Trypanosomatida</taxon>
        <taxon>Trypanosomatidae</taxon>
        <taxon>Trypanosoma</taxon>
        <taxon>Nannomonas</taxon>
    </lineage>
</organism>
<reference evidence="3" key="1">
    <citation type="submission" date="2011-07" db="EMBL/GenBank/DDBJ databases">
        <title>Divergent evolution of antigenic variation in African trypanosomes.</title>
        <authorList>
            <person name="Jackson A.P."/>
            <person name="Berry A."/>
            <person name="Allison H.C."/>
            <person name="Burton P."/>
            <person name="Anderson J."/>
            <person name="Aslett M."/>
            <person name="Brown R."/>
            <person name="Corton N."/>
            <person name="Harris D."/>
            <person name="Hauser H."/>
            <person name="Gamble J."/>
            <person name="Gilderthorp R."/>
            <person name="McQuillan J."/>
            <person name="Quail M.A."/>
            <person name="Sanders M."/>
            <person name="Van Tonder A."/>
            <person name="Ginger M.L."/>
            <person name="Donelson J.E."/>
            <person name="Field M.C."/>
            <person name="Barry J.D."/>
            <person name="Berriman M."/>
            <person name="Hertz-Fowler C."/>
        </authorList>
    </citation>
    <scope>NUCLEOTIDE SEQUENCE [LARGE SCALE GENOMIC DNA]</scope>
    <source>
        <strain evidence="3">IL3000</strain>
    </source>
</reference>
<keyword evidence="3" id="KW-1185">Reference proteome</keyword>